<feature type="signal peptide" evidence="3">
    <location>
        <begin position="1"/>
        <end position="32"/>
    </location>
</feature>
<feature type="transmembrane region" description="Helical" evidence="2">
    <location>
        <begin position="165"/>
        <end position="187"/>
    </location>
</feature>
<organism evidence="4 5">
    <name type="scientific">Hemibagrus guttatus</name>
    <dbReference type="NCBI Taxonomy" id="175788"/>
    <lineage>
        <taxon>Eukaryota</taxon>
        <taxon>Metazoa</taxon>
        <taxon>Chordata</taxon>
        <taxon>Craniata</taxon>
        <taxon>Vertebrata</taxon>
        <taxon>Euteleostomi</taxon>
        <taxon>Actinopterygii</taxon>
        <taxon>Neopterygii</taxon>
        <taxon>Teleostei</taxon>
        <taxon>Ostariophysi</taxon>
        <taxon>Siluriformes</taxon>
        <taxon>Bagridae</taxon>
        <taxon>Hemibagrus</taxon>
    </lineage>
</organism>
<keyword evidence="3" id="KW-0732">Signal</keyword>
<dbReference type="GO" id="GO:0031295">
    <property type="term" value="P:T cell costimulation"/>
    <property type="evidence" value="ECO:0007669"/>
    <property type="project" value="TreeGrafter"/>
</dbReference>
<gene>
    <name evidence="4" type="ORF">QTP70_019180</name>
</gene>
<comment type="caution">
    <text evidence="4">The sequence shown here is derived from an EMBL/GenBank/DDBJ whole genome shotgun (WGS) entry which is preliminary data.</text>
</comment>
<evidence type="ECO:0000256" key="1">
    <source>
        <dbReference type="SAM" id="MobiDB-lite"/>
    </source>
</evidence>
<dbReference type="PANTHER" id="PTHR47309">
    <property type="entry name" value="T-CELL SURFACE GLYCOPROTEIN CD5"/>
    <property type="match status" value="1"/>
</dbReference>
<dbReference type="AlphaFoldDB" id="A0AAE0RHA1"/>
<keyword evidence="2" id="KW-0812">Transmembrane</keyword>
<evidence type="ECO:0008006" key="6">
    <source>
        <dbReference type="Google" id="ProtNLM"/>
    </source>
</evidence>
<dbReference type="InterPro" id="IPR003566">
    <property type="entry name" value="Tcell_CD5"/>
</dbReference>
<protein>
    <recommendedName>
        <fullName evidence="6">T-cell surface glycoprotein CD5</fullName>
    </recommendedName>
</protein>
<keyword evidence="2" id="KW-1133">Transmembrane helix</keyword>
<evidence type="ECO:0000256" key="2">
    <source>
        <dbReference type="SAM" id="Phobius"/>
    </source>
</evidence>
<feature type="chain" id="PRO_5042120074" description="T-cell surface glycoprotein CD5" evidence="3">
    <location>
        <begin position="33"/>
        <end position="262"/>
    </location>
</feature>
<accession>A0AAE0RHA1</accession>
<keyword evidence="5" id="KW-1185">Reference proteome</keyword>
<evidence type="ECO:0000313" key="4">
    <source>
        <dbReference type="EMBL" id="KAK3554061.1"/>
    </source>
</evidence>
<keyword evidence="2" id="KW-0472">Membrane</keyword>
<sequence length="262" mass="29619">MYCSVRCYMSFSAKLLMDRVLLLVLMPALITANDQNATGSTNNCNCTLYATNSPCTIPEPRIVTLPPVMGRMKVNWEKNKLCQGAIVFSINLTQSEMVLCKNEFINHILGEALCEEGKCGGFLEFKNPRTKYQGFMIHENLTTTSNTSCTKTILICKEKENKELVAYKVITGLLLTLITLVLLCRFAQPAYIAIHKRFSQKRQNRWVGPTQTQSVSYHRGQASHPNNNTTKRHSYPGLERLTVYPSREPSSNRNSDYDSYGV</sequence>
<feature type="region of interest" description="Disordered" evidence="1">
    <location>
        <begin position="205"/>
        <end position="262"/>
    </location>
</feature>
<dbReference type="PANTHER" id="PTHR47309:SF1">
    <property type="entry name" value="T-CELL SURFACE GLYCOPROTEIN CD5"/>
    <property type="match status" value="1"/>
</dbReference>
<evidence type="ECO:0000256" key="3">
    <source>
        <dbReference type="SAM" id="SignalP"/>
    </source>
</evidence>
<evidence type="ECO:0000313" key="5">
    <source>
        <dbReference type="Proteomes" id="UP001274896"/>
    </source>
</evidence>
<proteinExistence type="predicted"/>
<reference evidence="4" key="1">
    <citation type="submission" date="2023-06" db="EMBL/GenBank/DDBJ databases">
        <title>Male Hemibagrus guttatus genome.</title>
        <authorList>
            <person name="Bian C."/>
        </authorList>
    </citation>
    <scope>NUCLEOTIDE SEQUENCE</scope>
    <source>
        <strain evidence="4">Male_cb2023</strain>
        <tissue evidence="4">Muscle</tissue>
    </source>
</reference>
<dbReference type="GO" id="GO:0005886">
    <property type="term" value="C:plasma membrane"/>
    <property type="evidence" value="ECO:0007669"/>
    <property type="project" value="TreeGrafter"/>
</dbReference>
<dbReference type="Proteomes" id="UP001274896">
    <property type="component" value="Unassembled WGS sequence"/>
</dbReference>
<name>A0AAE0RHA1_9TELE</name>
<dbReference type="EMBL" id="JAUCMX010000002">
    <property type="protein sequence ID" value="KAK3554061.1"/>
    <property type="molecule type" value="Genomic_DNA"/>
</dbReference>